<dbReference type="EMBL" id="JACGWM010001885">
    <property type="protein sequence ID" value="KAL0286289.1"/>
    <property type="molecule type" value="Genomic_DNA"/>
</dbReference>
<dbReference type="PANTHER" id="PTHR34222">
    <property type="entry name" value="GAG_PRE-INTEGRS DOMAIN-CONTAINING PROTEIN"/>
    <property type="match status" value="1"/>
</dbReference>
<reference evidence="1" key="2">
    <citation type="journal article" date="2024" name="Plant">
        <title>Genomic evolution and insights into agronomic trait innovations of Sesamum species.</title>
        <authorList>
            <person name="Miao H."/>
            <person name="Wang L."/>
            <person name="Qu L."/>
            <person name="Liu H."/>
            <person name="Sun Y."/>
            <person name="Le M."/>
            <person name="Wang Q."/>
            <person name="Wei S."/>
            <person name="Zheng Y."/>
            <person name="Lin W."/>
            <person name="Duan Y."/>
            <person name="Cao H."/>
            <person name="Xiong S."/>
            <person name="Wang X."/>
            <person name="Wei L."/>
            <person name="Li C."/>
            <person name="Ma Q."/>
            <person name="Ju M."/>
            <person name="Zhao R."/>
            <person name="Li G."/>
            <person name="Mu C."/>
            <person name="Tian Q."/>
            <person name="Mei H."/>
            <person name="Zhang T."/>
            <person name="Gao T."/>
            <person name="Zhang H."/>
        </authorList>
    </citation>
    <scope>NUCLEOTIDE SEQUENCE</scope>
    <source>
        <strain evidence="1">KEN8</strain>
    </source>
</reference>
<name>A0AAW2IVF5_9LAMI</name>
<accession>A0AAW2IVF5</accession>
<protein>
    <submittedName>
        <fullName evidence="1">Uncharacterized protein</fullName>
    </submittedName>
</protein>
<evidence type="ECO:0000313" key="1">
    <source>
        <dbReference type="EMBL" id="KAL0286289.1"/>
    </source>
</evidence>
<comment type="caution">
    <text evidence="1">The sequence shown here is derived from an EMBL/GenBank/DDBJ whole genome shotgun (WGS) entry which is preliminary data.</text>
</comment>
<proteinExistence type="predicted"/>
<reference evidence="1" key="1">
    <citation type="submission" date="2020-06" db="EMBL/GenBank/DDBJ databases">
        <authorList>
            <person name="Li T."/>
            <person name="Hu X."/>
            <person name="Zhang T."/>
            <person name="Song X."/>
            <person name="Zhang H."/>
            <person name="Dai N."/>
            <person name="Sheng W."/>
            <person name="Hou X."/>
            <person name="Wei L."/>
        </authorList>
    </citation>
    <scope>NUCLEOTIDE SEQUENCE</scope>
    <source>
        <strain evidence="1">KEN8</strain>
        <tissue evidence="1">Leaf</tissue>
    </source>
</reference>
<dbReference type="PANTHER" id="PTHR34222:SF99">
    <property type="entry name" value="PROTEIN, PUTATIVE-RELATED"/>
    <property type="match status" value="1"/>
</dbReference>
<sequence length="128" mass="14233">MSMAVYYTKLKKLWDEFASLDPLPPSSCGTSKKLTDQTASNQLMQILMGLSDAYDHVRNQVLLMDPLPTAAKAYSMFLQVEKQREIQSGISGLDGERVMAAQSGDLGRQIPNQGPAKRRGFVDKRQLL</sequence>
<gene>
    <name evidence="1" type="ORF">Scaly_2796000</name>
</gene>
<organism evidence="1">
    <name type="scientific">Sesamum calycinum</name>
    <dbReference type="NCBI Taxonomy" id="2727403"/>
    <lineage>
        <taxon>Eukaryota</taxon>
        <taxon>Viridiplantae</taxon>
        <taxon>Streptophyta</taxon>
        <taxon>Embryophyta</taxon>
        <taxon>Tracheophyta</taxon>
        <taxon>Spermatophyta</taxon>
        <taxon>Magnoliopsida</taxon>
        <taxon>eudicotyledons</taxon>
        <taxon>Gunneridae</taxon>
        <taxon>Pentapetalae</taxon>
        <taxon>asterids</taxon>
        <taxon>lamiids</taxon>
        <taxon>Lamiales</taxon>
        <taxon>Pedaliaceae</taxon>
        <taxon>Sesamum</taxon>
    </lineage>
</organism>
<dbReference type="AlphaFoldDB" id="A0AAW2IVF5"/>